<keyword evidence="2" id="KW-1185">Reference proteome</keyword>
<name>A0A9Q3FH40_9BASI</name>
<gene>
    <name evidence="1" type="ORF">O181_080525</name>
</gene>
<organism evidence="1 2">
    <name type="scientific">Austropuccinia psidii MF-1</name>
    <dbReference type="NCBI Taxonomy" id="1389203"/>
    <lineage>
        <taxon>Eukaryota</taxon>
        <taxon>Fungi</taxon>
        <taxon>Dikarya</taxon>
        <taxon>Basidiomycota</taxon>
        <taxon>Pucciniomycotina</taxon>
        <taxon>Pucciniomycetes</taxon>
        <taxon>Pucciniales</taxon>
        <taxon>Sphaerophragmiaceae</taxon>
        <taxon>Austropuccinia</taxon>
    </lineage>
</organism>
<comment type="caution">
    <text evidence="1">The sequence shown here is derived from an EMBL/GenBank/DDBJ whole genome shotgun (WGS) entry which is preliminary data.</text>
</comment>
<evidence type="ECO:0000313" key="2">
    <source>
        <dbReference type="Proteomes" id="UP000765509"/>
    </source>
</evidence>
<dbReference type="AlphaFoldDB" id="A0A9Q3FH40"/>
<accession>A0A9Q3FH40</accession>
<proteinExistence type="predicted"/>
<protein>
    <submittedName>
        <fullName evidence="1">Uncharacterized protein</fullName>
    </submittedName>
</protein>
<sequence length="137" mass="16075">METDEVADYSQKFMDMMEDMTKRLNAMEGKQHVNSRQNKERTTPNTNNVINRLIIENEELTRWVKELEKIIKENQKTKEATTKTLTFSETMANNITTQGVYPLPPPPNKFIKLFKRSNVTIRTRKDGEKPLRNMSPE</sequence>
<dbReference type="Proteomes" id="UP000765509">
    <property type="component" value="Unassembled WGS sequence"/>
</dbReference>
<dbReference type="EMBL" id="AVOT02045461">
    <property type="protein sequence ID" value="MBW0540810.1"/>
    <property type="molecule type" value="Genomic_DNA"/>
</dbReference>
<evidence type="ECO:0000313" key="1">
    <source>
        <dbReference type="EMBL" id="MBW0540810.1"/>
    </source>
</evidence>
<reference evidence="1" key="1">
    <citation type="submission" date="2021-03" db="EMBL/GenBank/DDBJ databases">
        <title>Draft genome sequence of rust myrtle Austropuccinia psidii MF-1, a brazilian biotype.</title>
        <authorList>
            <person name="Quecine M.C."/>
            <person name="Pachon D.M.R."/>
            <person name="Bonatelli M.L."/>
            <person name="Correr F.H."/>
            <person name="Franceschini L.M."/>
            <person name="Leite T.F."/>
            <person name="Margarido G.R.A."/>
            <person name="Almeida C.A."/>
            <person name="Ferrarezi J.A."/>
            <person name="Labate C.A."/>
        </authorList>
    </citation>
    <scope>NUCLEOTIDE SEQUENCE</scope>
    <source>
        <strain evidence="1">MF-1</strain>
    </source>
</reference>